<comment type="catalytic activity">
    <reaction evidence="8 10">
        <text>(6R)-10-formyltetrahydrofolate + 5-amino-1-(5-phospho-beta-D-ribosyl)imidazole-4-carboxamide = 5-formamido-1-(5-phospho-D-ribosyl)imidazole-4-carboxamide + (6S)-5,6,7,8-tetrahydrofolate</text>
        <dbReference type="Rhea" id="RHEA:22192"/>
        <dbReference type="ChEBI" id="CHEBI:57453"/>
        <dbReference type="ChEBI" id="CHEBI:58467"/>
        <dbReference type="ChEBI" id="CHEBI:58475"/>
        <dbReference type="ChEBI" id="CHEBI:195366"/>
        <dbReference type="EC" id="2.1.2.3"/>
    </reaction>
</comment>
<dbReference type="SMART" id="SM00851">
    <property type="entry name" value="MGS"/>
    <property type="match status" value="1"/>
</dbReference>
<evidence type="ECO:0000256" key="4">
    <source>
        <dbReference type="ARBA" id="ARBA00022679"/>
    </source>
</evidence>
<dbReference type="PANTHER" id="PTHR11692:SF0">
    <property type="entry name" value="BIFUNCTIONAL PURINE BIOSYNTHESIS PROTEIN ATIC"/>
    <property type="match status" value="1"/>
</dbReference>
<dbReference type="UniPathway" id="UPA00074">
    <property type="reaction ID" value="UER00133"/>
</dbReference>
<dbReference type="Gene3D" id="3.40.140.20">
    <property type="match status" value="2"/>
</dbReference>
<dbReference type="EMBL" id="FQZO01000004">
    <property type="protein sequence ID" value="SHJ35827.1"/>
    <property type="molecule type" value="Genomic_DNA"/>
</dbReference>
<evidence type="ECO:0000313" key="12">
    <source>
        <dbReference type="EMBL" id="SHJ35827.1"/>
    </source>
</evidence>
<dbReference type="InterPro" id="IPR011607">
    <property type="entry name" value="MGS-like_dom"/>
</dbReference>
<gene>
    <name evidence="10" type="primary">purH</name>
    <name evidence="12" type="ORF">SAMN05444401_2896</name>
</gene>
<dbReference type="InterPro" id="IPR024051">
    <property type="entry name" value="AICAR_Tfase_dup_dom_sf"/>
</dbReference>
<dbReference type="STRING" id="1121298.SAMN05444401_2896"/>
<dbReference type="RefSeq" id="WP_073008055.1">
    <property type="nucleotide sequence ID" value="NZ_FQZO01000004.1"/>
</dbReference>
<dbReference type="NCBIfam" id="NF002049">
    <property type="entry name" value="PRK00881.1"/>
    <property type="match status" value="1"/>
</dbReference>
<evidence type="ECO:0000256" key="8">
    <source>
        <dbReference type="ARBA" id="ARBA00050488"/>
    </source>
</evidence>
<evidence type="ECO:0000256" key="2">
    <source>
        <dbReference type="ARBA" id="ARBA00004954"/>
    </source>
</evidence>
<feature type="domain" description="MGS-like" evidence="11">
    <location>
        <begin position="1"/>
        <end position="144"/>
    </location>
</feature>
<dbReference type="AlphaFoldDB" id="A0A1M6IN23"/>
<dbReference type="GO" id="GO:0004643">
    <property type="term" value="F:phosphoribosylaminoimidazolecarboxamide formyltransferase activity"/>
    <property type="evidence" value="ECO:0007669"/>
    <property type="project" value="UniProtKB-UniRule"/>
</dbReference>
<evidence type="ECO:0000256" key="9">
    <source>
        <dbReference type="ARBA" id="ARBA00050687"/>
    </source>
</evidence>
<protein>
    <recommendedName>
        <fullName evidence="10">Bifunctional purine biosynthesis protein PurH</fullName>
    </recommendedName>
    <domain>
        <recommendedName>
            <fullName evidence="10">Phosphoribosylaminoimidazolecarboxamide formyltransferase</fullName>
            <ecNumber evidence="10">2.1.2.3</ecNumber>
        </recommendedName>
        <alternativeName>
            <fullName evidence="10">AICAR transformylase</fullName>
        </alternativeName>
    </domain>
    <domain>
        <recommendedName>
            <fullName evidence="10">IMP cyclohydrolase</fullName>
            <ecNumber evidence="10">3.5.4.10</ecNumber>
        </recommendedName>
        <alternativeName>
            <fullName evidence="10">ATIC</fullName>
        </alternativeName>
        <alternativeName>
            <fullName evidence="10">IMP synthase</fullName>
        </alternativeName>
        <alternativeName>
            <fullName evidence="10">Inosinicase</fullName>
        </alternativeName>
    </domain>
</protein>
<keyword evidence="13" id="KW-1185">Reference proteome</keyword>
<dbReference type="GO" id="GO:0003937">
    <property type="term" value="F:IMP cyclohydrolase activity"/>
    <property type="evidence" value="ECO:0007669"/>
    <property type="project" value="UniProtKB-UniRule"/>
</dbReference>
<dbReference type="PROSITE" id="PS51855">
    <property type="entry name" value="MGS"/>
    <property type="match status" value="1"/>
</dbReference>
<dbReference type="GO" id="GO:0006189">
    <property type="term" value="P:'de novo' IMP biosynthetic process"/>
    <property type="evidence" value="ECO:0007669"/>
    <property type="project" value="UniProtKB-UniRule"/>
</dbReference>
<dbReference type="GO" id="GO:0005829">
    <property type="term" value="C:cytosol"/>
    <property type="evidence" value="ECO:0007669"/>
    <property type="project" value="TreeGrafter"/>
</dbReference>
<comment type="similarity">
    <text evidence="3 10">Belongs to the PurH family.</text>
</comment>
<evidence type="ECO:0000256" key="3">
    <source>
        <dbReference type="ARBA" id="ARBA00007667"/>
    </source>
</evidence>
<dbReference type="Proteomes" id="UP000184080">
    <property type="component" value="Unassembled WGS sequence"/>
</dbReference>
<evidence type="ECO:0000256" key="1">
    <source>
        <dbReference type="ARBA" id="ARBA00004844"/>
    </source>
</evidence>
<reference evidence="12 13" key="1">
    <citation type="submission" date="2016-11" db="EMBL/GenBank/DDBJ databases">
        <authorList>
            <person name="Jaros S."/>
            <person name="Januszkiewicz K."/>
            <person name="Wedrychowicz H."/>
        </authorList>
    </citation>
    <scope>NUCLEOTIDE SEQUENCE [LARGE SCALE GENOMIC DNA]</scope>
    <source>
        <strain evidence="12 13">DSM 21864</strain>
    </source>
</reference>
<name>A0A1M6IN23_9CLOT</name>
<dbReference type="SUPFAM" id="SSF53927">
    <property type="entry name" value="Cytidine deaminase-like"/>
    <property type="match status" value="1"/>
</dbReference>
<dbReference type="EC" id="3.5.4.10" evidence="10"/>
<dbReference type="FunFam" id="3.40.50.1380:FF:000001">
    <property type="entry name" value="Bifunctional purine biosynthesis protein PurH"/>
    <property type="match status" value="1"/>
</dbReference>
<dbReference type="NCBIfam" id="TIGR00355">
    <property type="entry name" value="purH"/>
    <property type="match status" value="1"/>
</dbReference>
<evidence type="ECO:0000256" key="5">
    <source>
        <dbReference type="ARBA" id="ARBA00022755"/>
    </source>
</evidence>
<comment type="pathway">
    <text evidence="1 10">Purine metabolism; IMP biosynthesis via de novo pathway; IMP from 5-formamido-1-(5-phospho-D-ribosyl)imidazole-4-carboxamide: step 1/1.</text>
</comment>
<keyword evidence="4 10" id="KW-0808">Transferase</keyword>
<evidence type="ECO:0000256" key="10">
    <source>
        <dbReference type="HAMAP-Rule" id="MF_00139"/>
    </source>
</evidence>
<evidence type="ECO:0000313" key="13">
    <source>
        <dbReference type="Proteomes" id="UP000184080"/>
    </source>
</evidence>
<dbReference type="InterPro" id="IPR036914">
    <property type="entry name" value="MGS-like_dom_sf"/>
</dbReference>
<dbReference type="InterPro" id="IPR016193">
    <property type="entry name" value="Cytidine_deaminase-like"/>
</dbReference>
<dbReference type="OrthoDB" id="9802065at2"/>
<proteinExistence type="inferred from homology"/>
<dbReference type="PANTHER" id="PTHR11692">
    <property type="entry name" value="BIFUNCTIONAL PURINE BIOSYNTHESIS PROTEIN PURH"/>
    <property type="match status" value="1"/>
</dbReference>
<comment type="pathway">
    <text evidence="2 10">Purine metabolism; IMP biosynthesis via de novo pathway; 5-formamido-1-(5-phospho-D-ribosyl)imidazole-4-carboxamide from 5-amino-1-(5-phospho-D-ribosyl)imidazole-4-carboxamide (10-formyl THF route): step 1/1.</text>
</comment>
<keyword evidence="7 10" id="KW-0511">Multifunctional enzyme</keyword>
<dbReference type="Pfam" id="PF02142">
    <property type="entry name" value="MGS"/>
    <property type="match status" value="1"/>
</dbReference>
<dbReference type="Pfam" id="PF01808">
    <property type="entry name" value="AICARFT_IMPCHas"/>
    <property type="match status" value="1"/>
</dbReference>
<dbReference type="SUPFAM" id="SSF52335">
    <property type="entry name" value="Methylglyoxal synthase-like"/>
    <property type="match status" value="1"/>
</dbReference>
<keyword evidence="5 10" id="KW-0658">Purine biosynthesis</keyword>
<evidence type="ECO:0000256" key="7">
    <source>
        <dbReference type="ARBA" id="ARBA00023268"/>
    </source>
</evidence>
<evidence type="ECO:0000256" key="6">
    <source>
        <dbReference type="ARBA" id="ARBA00022801"/>
    </source>
</evidence>
<organism evidence="12 13">
    <name type="scientific">Clostridium amylolyticum</name>
    <dbReference type="NCBI Taxonomy" id="1121298"/>
    <lineage>
        <taxon>Bacteria</taxon>
        <taxon>Bacillati</taxon>
        <taxon>Bacillota</taxon>
        <taxon>Clostridia</taxon>
        <taxon>Eubacteriales</taxon>
        <taxon>Clostridiaceae</taxon>
        <taxon>Clostridium</taxon>
    </lineage>
</organism>
<dbReference type="InterPro" id="IPR002695">
    <property type="entry name" value="PurH-like"/>
</dbReference>
<dbReference type="CDD" id="cd01421">
    <property type="entry name" value="IMPCH"/>
    <property type="match status" value="1"/>
</dbReference>
<dbReference type="FunFam" id="3.40.140.20:FF:000002">
    <property type="entry name" value="Bifunctional purine biosynthesis protein PurH"/>
    <property type="match status" value="1"/>
</dbReference>
<dbReference type="EC" id="2.1.2.3" evidence="10"/>
<sequence>MMKRVLISVYDKEGIIDFASFLQGRGYEIISTGGTYKYLKDNEIKAIEVNELTDFPEMLDGRVKTLHPIIHAGILARRDDLAHMDTLKERNIGTIDMVIVNLYPFFEKYKEDLTFEEKVEFIDIGGPTMLRAAAKNFNDVVVVTDKNDYEVLINEMLESNEVKYNTRKNLAGKVFNLMSSYDAAVAKFLMEDEDNYPEYLSVSYKKAMDLRYGENPHQKAAYYVSNMTQGAMNSLEVLNGKELSYNNLKDLDIAWKVACEFEEPACCALKHNTPCGVAVGEDAYDSYKKAYECDTVSIFGGIVALNRTVNKATAEEMIKIFLEVVAAPDFDEEALNILRSKKNLRVIKCNAKPKDKDSFVTIDGGVLVQQEDSVLTEDIKVVTLKKPSEKELQDMLFGMKVVKYVKSNAIVLVKDKKAVGIGGGQVNRIWAAQEALERGEGACVMASDAFFPFNDVVEAAGEHNITAIIQPGGSMRDEDSIKKCDELGISMVFTGVRHFKH</sequence>
<comment type="catalytic activity">
    <reaction evidence="9 10">
        <text>IMP + H2O = 5-formamido-1-(5-phospho-D-ribosyl)imidazole-4-carboxamide</text>
        <dbReference type="Rhea" id="RHEA:18445"/>
        <dbReference type="ChEBI" id="CHEBI:15377"/>
        <dbReference type="ChEBI" id="CHEBI:58053"/>
        <dbReference type="ChEBI" id="CHEBI:58467"/>
        <dbReference type="EC" id="3.5.4.10"/>
    </reaction>
</comment>
<dbReference type="PIRSF" id="PIRSF000414">
    <property type="entry name" value="AICARFT_IMPCHas"/>
    <property type="match status" value="1"/>
</dbReference>
<dbReference type="SMART" id="SM00798">
    <property type="entry name" value="AICARFT_IMPCHas"/>
    <property type="match status" value="1"/>
</dbReference>
<dbReference type="FunFam" id="3.40.140.20:FF:000001">
    <property type="entry name" value="Bifunctional purine biosynthesis protein PurH"/>
    <property type="match status" value="1"/>
</dbReference>
<dbReference type="Gene3D" id="3.40.50.1380">
    <property type="entry name" value="Methylglyoxal synthase-like domain"/>
    <property type="match status" value="1"/>
</dbReference>
<comment type="domain">
    <text evidence="10">The IMP cyclohydrolase activity resides in the N-terminal region.</text>
</comment>
<dbReference type="HAMAP" id="MF_00139">
    <property type="entry name" value="PurH"/>
    <property type="match status" value="1"/>
</dbReference>
<evidence type="ECO:0000259" key="11">
    <source>
        <dbReference type="PROSITE" id="PS51855"/>
    </source>
</evidence>
<accession>A0A1M6IN23</accession>
<keyword evidence="6 10" id="KW-0378">Hydrolase</keyword>